<dbReference type="Proteomes" id="UP001500433">
    <property type="component" value="Unassembled WGS sequence"/>
</dbReference>
<keyword evidence="2 4" id="KW-0479">Metal-binding</keyword>
<keyword evidence="1 4" id="KW-0349">Heme</keyword>
<reference evidence="8" key="1">
    <citation type="journal article" date="2019" name="Int. J. Syst. Evol. Microbiol.">
        <title>The Global Catalogue of Microorganisms (GCM) 10K type strain sequencing project: providing services to taxonomists for standard genome sequencing and annotation.</title>
        <authorList>
            <consortium name="The Broad Institute Genomics Platform"/>
            <consortium name="The Broad Institute Genome Sequencing Center for Infectious Disease"/>
            <person name="Wu L."/>
            <person name="Ma J."/>
        </authorList>
    </citation>
    <scope>NUCLEOTIDE SEQUENCE [LARGE SCALE GENOMIC DNA]</scope>
    <source>
        <strain evidence="8">JCM 18274</strain>
    </source>
</reference>
<evidence type="ECO:0000256" key="1">
    <source>
        <dbReference type="ARBA" id="ARBA00022617"/>
    </source>
</evidence>
<dbReference type="Gene3D" id="1.10.760.10">
    <property type="entry name" value="Cytochrome c-like domain"/>
    <property type="match status" value="1"/>
</dbReference>
<keyword evidence="3 4" id="KW-0408">Iron</keyword>
<accession>A0ABP9FNR4</accession>
<evidence type="ECO:0000313" key="7">
    <source>
        <dbReference type="EMBL" id="GAA4900583.1"/>
    </source>
</evidence>
<proteinExistence type="predicted"/>
<dbReference type="SUPFAM" id="SSF46626">
    <property type="entry name" value="Cytochrome c"/>
    <property type="match status" value="1"/>
</dbReference>
<dbReference type="InterPro" id="IPR036909">
    <property type="entry name" value="Cyt_c-like_dom_sf"/>
</dbReference>
<dbReference type="PROSITE" id="PS51007">
    <property type="entry name" value="CYTC"/>
    <property type="match status" value="1"/>
</dbReference>
<feature type="chain" id="PRO_5046572248" description="Cytochrome c domain-containing protein" evidence="5">
    <location>
        <begin position="24"/>
        <end position="121"/>
    </location>
</feature>
<evidence type="ECO:0000256" key="2">
    <source>
        <dbReference type="ARBA" id="ARBA00022723"/>
    </source>
</evidence>
<keyword evidence="5" id="KW-0732">Signal</keyword>
<evidence type="ECO:0000256" key="3">
    <source>
        <dbReference type="ARBA" id="ARBA00023004"/>
    </source>
</evidence>
<dbReference type="RefSeq" id="WP_345274766.1">
    <property type="nucleotide sequence ID" value="NZ_BAABJH010000007.1"/>
</dbReference>
<keyword evidence="8" id="KW-1185">Reference proteome</keyword>
<sequence>MKFKNLICVLVISVLLFNCSSDSNDDLIPQEEEEMNPSPNALTYDADIKSIFSNNCTQCHGSTPTNGAPTSYVTYAQVVNSINSIISRINNASNPMPQGGLMSQALRDDIQQWKDDGLLEN</sequence>
<evidence type="ECO:0000256" key="5">
    <source>
        <dbReference type="SAM" id="SignalP"/>
    </source>
</evidence>
<protein>
    <recommendedName>
        <fullName evidence="6">Cytochrome c domain-containing protein</fullName>
    </recommendedName>
</protein>
<comment type="caution">
    <text evidence="7">The sequence shown here is derived from an EMBL/GenBank/DDBJ whole genome shotgun (WGS) entry which is preliminary data.</text>
</comment>
<evidence type="ECO:0000313" key="8">
    <source>
        <dbReference type="Proteomes" id="UP001500433"/>
    </source>
</evidence>
<dbReference type="InterPro" id="IPR009056">
    <property type="entry name" value="Cyt_c-like_dom"/>
</dbReference>
<evidence type="ECO:0000256" key="4">
    <source>
        <dbReference type="PROSITE-ProRule" id="PRU00433"/>
    </source>
</evidence>
<name>A0ABP9FNR4_9FLAO</name>
<feature type="signal peptide" evidence="5">
    <location>
        <begin position="1"/>
        <end position="23"/>
    </location>
</feature>
<organism evidence="7 8">
    <name type="scientific">Flaviramulus aquimarinus</name>
    <dbReference type="NCBI Taxonomy" id="1170456"/>
    <lineage>
        <taxon>Bacteria</taxon>
        <taxon>Pseudomonadati</taxon>
        <taxon>Bacteroidota</taxon>
        <taxon>Flavobacteriia</taxon>
        <taxon>Flavobacteriales</taxon>
        <taxon>Flavobacteriaceae</taxon>
        <taxon>Flaviramulus</taxon>
    </lineage>
</organism>
<dbReference type="EMBL" id="BAABJH010000007">
    <property type="protein sequence ID" value="GAA4900583.1"/>
    <property type="molecule type" value="Genomic_DNA"/>
</dbReference>
<evidence type="ECO:0000259" key="6">
    <source>
        <dbReference type="PROSITE" id="PS51007"/>
    </source>
</evidence>
<gene>
    <name evidence="7" type="ORF">GCM10023311_27780</name>
</gene>
<feature type="domain" description="Cytochrome c" evidence="6">
    <location>
        <begin position="43"/>
        <end position="118"/>
    </location>
</feature>